<accession>R4SIY5</accession>
<dbReference type="PATRIC" id="fig|1156913.3.peg.210"/>
<organism evidence="1 2">
    <name type="scientific">Amycolatopsis keratiniphila</name>
    <dbReference type="NCBI Taxonomy" id="129921"/>
    <lineage>
        <taxon>Bacteria</taxon>
        <taxon>Bacillati</taxon>
        <taxon>Actinomycetota</taxon>
        <taxon>Actinomycetes</taxon>
        <taxon>Pseudonocardiales</taxon>
        <taxon>Pseudonocardiaceae</taxon>
        <taxon>Amycolatopsis</taxon>
        <taxon>Amycolatopsis japonica group</taxon>
    </lineage>
</organism>
<proteinExistence type="predicted"/>
<gene>
    <name evidence="1" type="ORF">AORI_0206</name>
</gene>
<dbReference type="AlphaFoldDB" id="R4SIY5"/>
<dbReference type="EMBL" id="CP003410">
    <property type="protein sequence ID" value="AGM02795.1"/>
    <property type="molecule type" value="Genomic_DNA"/>
</dbReference>
<evidence type="ECO:0000313" key="2">
    <source>
        <dbReference type="Proteomes" id="UP000013968"/>
    </source>
</evidence>
<evidence type="ECO:0000313" key="1">
    <source>
        <dbReference type="EMBL" id="AGM02795.1"/>
    </source>
</evidence>
<protein>
    <submittedName>
        <fullName evidence="1">Uncharacterized protein</fullName>
    </submittedName>
</protein>
<keyword evidence="2" id="KW-1185">Reference proteome</keyword>
<dbReference type="KEGG" id="aoi:AORI_0206"/>
<dbReference type="Proteomes" id="UP000013968">
    <property type="component" value="Chromosome"/>
</dbReference>
<sequence>MGVADFGTKGGQQEAAVKKRDGVTEYACHYNDPVGLYLHVVPEKGRSVPSMVAEAKKECTAPPTLLPGLGEAAWYCENEDSYVSTLVYKRGHGQIRIALVYLIGKTRADVYKTMAERLAQRL</sequence>
<dbReference type="HOGENOM" id="CLU_2021878_0_0_11"/>
<reference evidence="1 2" key="1">
    <citation type="journal article" date="2013" name="BMC Genomics">
        <title>ContigScape: a Cytoscape plugin facilitating microbial genome gap closing.</title>
        <authorList>
            <person name="Tang B."/>
            <person name="Wang Q."/>
            <person name="Yang M."/>
            <person name="Xie F."/>
            <person name="Zhu Y."/>
            <person name="Zhuo Y."/>
            <person name="Wang S."/>
            <person name="Gao H."/>
            <person name="Ding X."/>
            <person name="Zhang L."/>
            <person name="Zhao G."/>
            <person name="Zheng H."/>
        </authorList>
    </citation>
    <scope>NUCLEOTIDE SEQUENCE [LARGE SCALE GENOMIC DNA]</scope>
    <source>
        <strain evidence="1 2">HCCB10007</strain>
    </source>
</reference>
<name>R4SIY5_9PSEU</name>